<evidence type="ECO:0000256" key="4">
    <source>
        <dbReference type="ARBA" id="ARBA00022989"/>
    </source>
</evidence>
<gene>
    <name evidence="7" type="ORF">IDH44_14895</name>
</gene>
<keyword evidence="4 6" id="KW-1133">Transmembrane helix</keyword>
<sequence>MMRILTVKRGELKQAGRDELKKPETGGTARTLVVLLGSLMAAIGLELFLLPNQLIAGGVAGVSILFSHMTEMRLGLFLFLLNLPFVFWGAASLVRAFSALAASGLLLFSVTALLLHSVPPLVVHPLLASVLGGTLMGTGIGIVIRYGGYLDGTIGVPRRPDGTPLRSGRWMMLFNCAVLLLAGFLFGVDQALYSIIAYYLAYRCVQAAANGFVRTKTIWVISDKYDMLVQVLSARLQRRPTILRGSDAATGEPLQVIVCIVARREERLVRELVTGADRQAWIGAAPKYGSRGRIPR</sequence>
<dbReference type="InterPro" id="IPR003740">
    <property type="entry name" value="YitT"/>
</dbReference>
<keyword evidence="5 6" id="KW-0472">Membrane</keyword>
<dbReference type="PANTHER" id="PTHR33545:SF3">
    <property type="entry name" value="UPF0750 MEMBRANE PROTEIN YQFU"/>
    <property type="match status" value="1"/>
</dbReference>
<dbReference type="PIRSF" id="PIRSF006483">
    <property type="entry name" value="Membrane_protein_YitT"/>
    <property type="match status" value="1"/>
</dbReference>
<dbReference type="EMBL" id="JACXIZ010000024">
    <property type="protein sequence ID" value="MBD2846487.1"/>
    <property type="molecule type" value="Genomic_DNA"/>
</dbReference>
<proteinExistence type="predicted"/>
<dbReference type="GO" id="GO:0005886">
    <property type="term" value="C:plasma membrane"/>
    <property type="evidence" value="ECO:0007669"/>
    <property type="project" value="UniProtKB-SubCell"/>
</dbReference>
<organism evidence="7 8">
    <name type="scientific">Paenibacillus sabuli</name>
    <dbReference type="NCBI Taxonomy" id="2772509"/>
    <lineage>
        <taxon>Bacteria</taxon>
        <taxon>Bacillati</taxon>
        <taxon>Bacillota</taxon>
        <taxon>Bacilli</taxon>
        <taxon>Bacillales</taxon>
        <taxon>Paenibacillaceae</taxon>
        <taxon>Paenibacillus</taxon>
    </lineage>
</organism>
<comment type="subcellular location">
    <subcellularLocation>
        <location evidence="1">Cell membrane</location>
        <topology evidence="1">Multi-pass membrane protein</topology>
    </subcellularLocation>
</comment>
<keyword evidence="3 6" id="KW-0812">Transmembrane</keyword>
<feature type="transmembrane region" description="Helical" evidence="6">
    <location>
        <begin position="127"/>
        <end position="148"/>
    </location>
</feature>
<dbReference type="AlphaFoldDB" id="A0A927BUC9"/>
<protein>
    <submittedName>
        <fullName evidence="7">YitT family protein</fullName>
    </submittedName>
</protein>
<comment type="caution">
    <text evidence="7">The sequence shown here is derived from an EMBL/GenBank/DDBJ whole genome shotgun (WGS) entry which is preliminary data.</text>
</comment>
<evidence type="ECO:0000313" key="8">
    <source>
        <dbReference type="Proteomes" id="UP000621560"/>
    </source>
</evidence>
<keyword evidence="2" id="KW-1003">Cell membrane</keyword>
<evidence type="ECO:0000256" key="6">
    <source>
        <dbReference type="SAM" id="Phobius"/>
    </source>
</evidence>
<dbReference type="InterPro" id="IPR051461">
    <property type="entry name" value="UPF0750_membrane"/>
</dbReference>
<dbReference type="Gene3D" id="3.30.70.120">
    <property type="match status" value="1"/>
</dbReference>
<feature type="transmembrane region" description="Helical" evidence="6">
    <location>
        <begin position="97"/>
        <end position="115"/>
    </location>
</feature>
<evidence type="ECO:0000256" key="1">
    <source>
        <dbReference type="ARBA" id="ARBA00004651"/>
    </source>
</evidence>
<dbReference type="Proteomes" id="UP000621560">
    <property type="component" value="Unassembled WGS sequence"/>
</dbReference>
<feature type="transmembrane region" description="Helical" evidence="6">
    <location>
        <begin position="168"/>
        <end position="188"/>
    </location>
</feature>
<feature type="transmembrane region" description="Helical" evidence="6">
    <location>
        <begin position="27"/>
        <end position="44"/>
    </location>
</feature>
<dbReference type="Pfam" id="PF02588">
    <property type="entry name" value="YitT_membrane"/>
    <property type="match status" value="1"/>
</dbReference>
<evidence type="ECO:0000313" key="7">
    <source>
        <dbReference type="EMBL" id="MBD2846487.1"/>
    </source>
</evidence>
<dbReference type="InterPro" id="IPR015867">
    <property type="entry name" value="N-reg_PII/ATP_PRibTrfase_C"/>
</dbReference>
<reference evidence="7" key="1">
    <citation type="submission" date="2020-09" db="EMBL/GenBank/DDBJ databases">
        <title>A novel bacterium of genus Paenibacillus, isolated from South China Sea.</title>
        <authorList>
            <person name="Huang H."/>
            <person name="Mo K."/>
            <person name="Hu Y."/>
        </authorList>
    </citation>
    <scope>NUCLEOTIDE SEQUENCE</scope>
    <source>
        <strain evidence="7">IB182496</strain>
    </source>
</reference>
<dbReference type="PANTHER" id="PTHR33545">
    <property type="entry name" value="UPF0750 MEMBRANE PROTEIN YITT-RELATED"/>
    <property type="match status" value="1"/>
</dbReference>
<evidence type="ECO:0000256" key="3">
    <source>
        <dbReference type="ARBA" id="ARBA00022692"/>
    </source>
</evidence>
<accession>A0A927BUC9</accession>
<evidence type="ECO:0000256" key="2">
    <source>
        <dbReference type="ARBA" id="ARBA00022475"/>
    </source>
</evidence>
<name>A0A927BUC9_9BACL</name>
<evidence type="ECO:0000256" key="5">
    <source>
        <dbReference type="ARBA" id="ARBA00023136"/>
    </source>
</evidence>
<keyword evidence="8" id="KW-1185">Reference proteome</keyword>
<feature type="transmembrane region" description="Helical" evidence="6">
    <location>
        <begin position="74"/>
        <end position="91"/>
    </location>
</feature>